<feature type="region of interest" description="Disordered" evidence="6">
    <location>
        <begin position="269"/>
        <end position="389"/>
    </location>
</feature>
<evidence type="ECO:0000256" key="5">
    <source>
        <dbReference type="ARBA" id="ARBA00034125"/>
    </source>
</evidence>
<dbReference type="AlphaFoldDB" id="A0A0D0E4X7"/>
<feature type="compositionally biased region" description="Basic and acidic residues" evidence="6">
    <location>
        <begin position="361"/>
        <end position="380"/>
    </location>
</feature>
<evidence type="ECO:0000256" key="7">
    <source>
        <dbReference type="SAM" id="Phobius"/>
    </source>
</evidence>
<feature type="compositionally biased region" description="Low complexity" evidence="6">
    <location>
        <begin position="17"/>
        <end position="28"/>
    </location>
</feature>
<dbReference type="STRING" id="930991.A0A0D0E4X7"/>
<dbReference type="EMBL" id="KN824857">
    <property type="protein sequence ID" value="KIK99531.1"/>
    <property type="molecule type" value="Genomic_DNA"/>
</dbReference>
<protein>
    <recommendedName>
        <fullName evidence="12">Pheromone-regulated membrane protein 10</fullName>
    </recommendedName>
</protein>
<dbReference type="InterPro" id="IPR051361">
    <property type="entry name" value="ThrE/Ser_Exporter"/>
</dbReference>
<dbReference type="InParanoid" id="A0A0D0E4X7"/>
<dbReference type="Pfam" id="PF06738">
    <property type="entry name" value="ThrE"/>
    <property type="match status" value="1"/>
</dbReference>
<evidence type="ECO:0008006" key="12">
    <source>
        <dbReference type="Google" id="ProtNLM"/>
    </source>
</evidence>
<comment type="subcellular location">
    <subcellularLocation>
        <location evidence="1">Membrane</location>
        <topology evidence="1">Multi-pass membrane protein</topology>
    </subcellularLocation>
</comment>
<feature type="compositionally biased region" description="Basic and acidic residues" evidence="6">
    <location>
        <begin position="705"/>
        <end position="728"/>
    </location>
</feature>
<feature type="transmembrane region" description="Helical" evidence="7">
    <location>
        <begin position="934"/>
        <end position="956"/>
    </location>
</feature>
<evidence type="ECO:0000259" key="8">
    <source>
        <dbReference type="Pfam" id="PF06738"/>
    </source>
</evidence>
<feature type="transmembrane region" description="Helical" evidence="7">
    <location>
        <begin position="1102"/>
        <end position="1124"/>
    </location>
</feature>
<feature type="transmembrane region" description="Helical" evidence="7">
    <location>
        <begin position="1078"/>
        <end position="1095"/>
    </location>
</feature>
<feature type="transmembrane region" description="Helical" evidence="7">
    <location>
        <begin position="909"/>
        <end position="928"/>
    </location>
</feature>
<feature type="compositionally biased region" description="Basic and acidic residues" evidence="6">
    <location>
        <begin position="305"/>
        <end position="316"/>
    </location>
</feature>
<dbReference type="HOGENOM" id="CLU_007078_0_2_1"/>
<dbReference type="OrthoDB" id="413008at2759"/>
<comment type="similarity">
    <text evidence="5">Belongs to the ThrE exporter (TC 2.A.79) family.</text>
</comment>
<dbReference type="PANTHER" id="PTHR31082:SF4">
    <property type="entry name" value="PHEROMONE-REGULATED MEMBRANE PROTEIN 10"/>
    <property type="match status" value="1"/>
</dbReference>
<feature type="region of interest" description="Disordered" evidence="6">
    <location>
        <begin position="659"/>
        <end position="685"/>
    </location>
</feature>
<organism evidence="10 11">
    <name type="scientific">Paxillus rubicundulus Ve08.2h10</name>
    <dbReference type="NCBI Taxonomy" id="930991"/>
    <lineage>
        <taxon>Eukaryota</taxon>
        <taxon>Fungi</taxon>
        <taxon>Dikarya</taxon>
        <taxon>Basidiomycota</taxon>
        <taxon>Agaricomycotina</taxon>
        <taxon>Agaricomycetes</taxon>
        <taxon>Agaricomycetidae</taxon>
        <taxon>Boletales</taxon>
        <taxon>Paxilineae</taxon>
        <taxon>Paxillaceae</taxon>
        <taxon>Paxillus</taxon>
    </lineage>
</organism>
<feature type="compositionally biased region" description="Basic residues" evidence="6">
    <location>
        <begin position="275"/>
        <end position="288"/>
    </location>
</feature>
<keyword evidence="2 7" id="KW-0812">Transmembrane</keyword>
<dbReference type="InterPro" id="IPR010619">
    <property type="entry name" value="ThrE-like_N"/>
</dbReference>
<evidence type="ECO:0000313" key="11">
    <source>
        <dbReference type="Proteomes" id="UP000054538"/>
    </source>
</evidence>
<feature type="compositionally biased region" description="Polar residues" evidence="6">
    <location>
        <begin position="667"/>
        <end position="677"/>
    </location>
</feature>
<feature type="region of interest" description="Disordered" evidence="6">
    <location>
        <begin position="1"/>
        <end position="107"/>
    </location>
</feature>
<evidence type="ECO:0000256" key="1">
    <source>
        <dbReference type="ARBA" id="ARBA00004141"/>
    </source>
</evidence>
<feature type="compositionally biased region" description="Polar residues" evidence="6">
    <location>
        <begin position="149"/>
        <end position="162"/>
    </location>
</feature>
<feature type="domain" description="Threonine/Serine exporter ThrE" evidence="9">
    <location>
        <begin position="1035"/>
        <end position="1163"/>
    </location>
</feature>
<feature type="compositionally biased region" description="Low complexity" evidence="6">
    <location>
        <begin position="163"/>
        <end position="175"/>
    </location>
</feature>
<feature type="transmembrane region" description="Helical" evidence="7">
    <location>
        <begin position="1051"/>
        <end position="1072"/>
    </location>
</feature>
<feature type="domain" description="Threonine/serine exporter-like N-terminal" evidence="8">
    <location>
        <begin position="751"/>
        <end position="990"/>
    </location>
</feature>
<feature type="compositionally biased region" description="Basic and acidic residues" evidence="6">
    <location>
        <begin position="74"/>
        <end position="93"/>
    </location>
</feature>
<feature type="region of interest" description="Disordered" evidence="6">
    <location>
        <begin position="402"/>
        <end position="473"/>
    </location>
</feature>
<feature type="region of interest" description="Disordered" evidence="6">
    <location>
        <begin position="215"/>
        <end position="236"/>
    </location>
</feature>
<dbReference type="Proteomes" id="UP000054538">
    <property type="component" value="Unassembled WGS sequence"/>
</dbReference>
<name>A0A0D0E4X7_9AGAM</name>
<feature type="transmembrane region" description="Helical" evidence="7">
    <location>
        <begin position="1144"/>
        <end position="1166"/>
    </location>
</feature>
<keyword evidence="3 7" id="KW-1133">Transmembrane helix</keyword>
<dbReference type="GO" id="GO:0016020">
    <property type="term" value="C:membrane"/>
    <property type="evidence" value="ECO:0007669"/>
    <property type="project" value="UniProtKB-SubCell"/>
</dbReference>
<evidence type="ECO:0000256" key="6">
    <source>
        <dbReference type="SAM" id="MobiDB-lite"/>
    </source>
</evidence>
<feature type="transmembrane region" description="Helical" evidence="7">
    <location>
        <begin position="858"/>
        <end position="879"/>
    </location>
</feature>
<evidence type="ECO:0000313" key="10">
    <source>
        <dbReference type="EMBL" id="KIK99531.1"/>
    </source>
</evidence>
<feature type="compositionally biased region" description="Polar residues" evidence="6">
    <location>
        <begin position="1"/>
        <end position="12"/>
    </location>
</feature>
<feature type="region of interest" description="Disordered" evidence="6">
    <location>
        <begin position="143"/>
        <end position="178"/>
    </location>
</feature>
<dbReference type="Pfam" id="PF12821">
    <property type="entry name" value="ThrE_2"/>
    <property type="match status" value="1"/>
</dbReference>
<evidence type="ECO:0000256" key="3">
    <source>
        <dbReference type="ARBA" id="ARBA00022989"/>
    </source>
</evidence>
<dbReference type="GO" id="GO:0022857">
    <property type="term" value="F:transmembrane transporter activity"/>
    <property type="evidence" value="ECO:0007669"/>
    <property type="project" value="InterPro"/>
</dbReference>
<evidence type="ECO:0000259" key="9">
    <source>
        <dbReference type="Pfam" id="PF12821"/>
    </source>
</evidence>
<feature type="transmembrane region" description="Helical" evidence="7">
    <location>
        <begin position="963"/>
        <end position="986"/>
    </location>
</feature>
<feature type="compositionally biased region" description="Basic and acidic residues" evidence="6">
    <location>
        <begin position="445"/>
        <end position="472"/>
    </location>
</feature>
<keyword evidence="4 7" id="KW-0472">Membrane</keyword>
<proteinExistence type="inferred from homology"/>
<accession>A0A0D0E4X7</accession>
<dbReference type="InterPro" id="IPR024528">
    <property type="entry name" value="ThrE_2"/>
</dbReference>
<feature type="transmembrane region" description="Helical" evidence="7">
    <location>
        <begin position="1024"/>
        <end position="1044"/>
    </location>
</feature>
<evidence type="ECO:0000256" key="4">
    <source>
        <dbReference type="ARBA" id="ARBA00023136"/>
    </source>
</evidence>
<evidence type="ECO:0000256" key="2">
    <source>
        <dbReference type="ARBA" id="ARBA00022692"/>
    </source>
</evidence>
<sequence>MTSSSSTPPQNSDEARPAGGTARNGGTRTPRRVQWASTDDVRPSVDPEPSPRSSMHGLDEKGLDPGAFGTLTDALERHRSRESLASNREREGGRGQSNLPAVPPRAAVPLRATASAPASQRSPFATSSLHSWEYHPTYVNMNDPHPNMTAPQTQASESYRTIDSSTQQSTPSSDDLGMPFSLSPVLAQRTHNVPGEVWIDPLEREGLPVEATIPSVRTEGTGGSGFGPRRRSTWKQANDDSVVGAGERHTEQLAEHQAAGVVRAHTRRGWGWLHRSPKGKGKSKFKGTHRGEREGGDEDEGTNLQEKEGKGKGKETKHGRHVNHRPLSDTENDTDFTNSGFHGLGPRPGRARKGVPFSWFMHHDSQRTPDAHQDDPEGHPHVTGHSPVGHGVLSTLLALYGHDHDHDDEGSVSGASTPGRQSGTSSDDESEEVTLHKPHRPWLHSYDDKEHKRSASEGPKVDGGKVDTKESGRFSLGRTLRTGSASSLLSHLRTPSLPTTAASAALIAGAGALSGAAAPQQATLAPNLKRPGYNLVRYSMEDIPTVPPSTPKFPVVPRAPRRTRSTDFDFTRAVGGRVSEEKGDGVESPDTLAATTVVSSPIPGGPDRAFSRRAGDLASAPTTPGGRKRWTGVLKELPLPPYLSSGHFKGFSFSLPGMPKEKGVGTPSESGSTTPKTASVGGTPLVELGEKDYFDAKSMEREAQRINEQHRRERKERKERQRNKEKEMRRKRKKAEVYITRHVAAILQRQEFIMKLARAMMMFGGPTHRLVAQIQSTGRVLDLQLSCMYLPDVMLISFEDSATGTSNVKFIRQGSALDLEKLGEAHALYWSVIHDAMSVSVASASLDLLMRKEPLYNFAQLIIVGGMCSASICSVSFAGSFIDCLASAPLGALLVAIQLLSVRNELYGNVFEITIATLLSFASAALASTRHFCYSAVASSSVVLILPGFIVLCGSLELSSRSLVAGAVRLCFALMYSLFLGFGLAIGAELYQKLVGQNIFGATDYTCVESHDPAGPWWQQTPSMWWAFLTVPMYSLFLSMRLMAPWWKKELILLIAISCIGWVTNHFVSIKFPNQSDISAAVGAFAVGFVSNLYGRFFNGNAFVVMITGILFQVPSGLGNGGLLNFVSDQTSGSSSSYLSGFQTALQLISVAIGLTVGLGISLVIVHPVQSRRRAGGLFSL</sequence>
<feature type="region of interest" description="Disordered" evidence="6">
    <location>
        <begin position="705"/>
        <end position="733"/>
    </location>
</feature>
<reference evidence="11" key="2">
    <citation type="submission" date="2015-01" db="EMBL/GenBank/DDBJ databases">
        <title>Evolutionary Origins and Diversification of the Mycorrhizal Mutualists.</title>
        <authorList>
            <consortium name="DOE Joint Genome Institute"/>
            <consortium name="Mycorrhizal Genomics Consortium"/>
            <person name="Kohler A."/>
            <person name="Kuo A."/>
            <person name="Nagy L.G."/>
            <person name="Floudas D."/>
            <person name="Copeland A."/>
            <person name="Barry K.W."/>
            <person name="Cichocki N."/>
            <person name="Veneault-Fourrey C."/>
            <person name="LaButti K."/>
            <person name="Lindquist E.A."/>
            <person name="Lipzen A."/>
            <person name="Lundell T."/>
            <person name="Morin E."/>
            <person name="Murat C."/>
            <person name="Riley R."/>
            <person name="Ohm R."/>
            <person name="Sun H."/>
            <person name="Tunlid A."/>
            <person name="Henrissat B."/>
            <person name="Grigoriev I.V."/>
            <person name="Hibbett D.S."/>
            <person name="Martin F."/>
        </authorList>
    </citation>
    <scope>NUCLEOTIDE SEQUENCE [LARGE SCALE GENOMIC DNA]</scope>
    <source>
        <strain evidence="11">Ve08.2h10</strain>
    </source>
</reference>
<feature type="compositionally biased region" description="Polar residues" evidence="6">
    <location>
        <begin position="413"/>
        <end position="425"/>
    </location>
</feature>
<feature type="region of interest" description="Disordered" evidence="6">
    <location>
        <begin position="596"/>
        <end position="627"/>
    </location>
</feature>
<gene>
    <name evidence="10" type="ORF">PAXRUDRAFT_822693</name>
</gene>
<keyword evidence="11" id="KW-1185">Reference proteome</keyword>
<dbReference type="PANTHER" id="PTHR31082">
    <property type="entry name" value="PHEROMONE-REGULATED MEMBRANE PROTEIN 10"/>
    <property type="match status" value="1"/>
</dbReference>
<reference evidence="10 11" key="1">
    <citation type="submission" date="2014-04" db="EMBL/GenBank/DDBJ databases">
        <authorList>
            <consortium name="DOE Joint Genome Institute"/>
            <person name="Kuo A."/>
            <person name="Kohler A."/>
            <person name="Jargeat P."/>
            <person name="Nagy L.G."/>
            <person name="Floudas D."/>
            <person name="Copeland A."/>
            <person name="Barry K.W."/>
            <person name="Cichocki N."/>
            <person name="Veneault-Fourrey C."/>
            <person name="LaButti K."/>
            <person name="Lindquist E.A."/>
            <person name="Lipzen A."/>
            <person name="Lundell T."/>
            <person name="Morin E."/>
            <person name="Murat C."/>
            <person name="Sun H."/>
            <person name="Tunlid A."/>
            <person name="Henrissat B."/>
            <person name="Grigoriev I.V."/>
            <person name="Hibbett D.S."/>
            <person name="Martin F."/>
            <person name="Nordberg H.P."/>
            <person name="Cantor M.N."/>
            <person name="Hua S.X."/>
        </authorList>
    </citation>
    <scope>NUCLEOTIDE SEQUENCE [LARGE SCALE GENOMIC DNA]</scope>
    <source>
        <strain evidence="10 11">Ve08.2h10</strain>
    </source>
</reference>